<dbReference type="InterPro" id="IPR013968">
    <property type="entry name" value="PKS_KR"/>
</dbReference>
<dbReference type="Gene3D" id="3.40.47.10">
    <property type="match status" value="1"/>
</dbReference>
<dbReference type="GO" id="GO:0004312">
    <property type="term" value="F:fatty acid synthase activity"/>
    <property type="evidence" value="ECO:0007669"/>
    <property type="project" value="TreeGrafter"/>
</dbReference>
<dbReference type="InterPro" id="IPR016036">
    <property type="entry name" value="Malonyl_transacylase_ACP-bd"/>
</dbReference>
<dbReference type="SUPFAM" id="SSF52151">
    <property type="entry name" value="FabD/lysophospholipase-like"/>
    <property type="match status" value="1"/>
</dbReference>
<dbReference type="InterPro" id="IPR057326">
    <property type="entry name" value="KR_dom"/>
</dbReference>
<dbReference type="CDD" id="cd00833">
    <property type="entry name" value="PKS"/>
    <property type="match status" value="1"/>
</dbReference>
<dbReference type="Gene3D" id="1.10.1200.10">
    <property type="entry name" value="ACP-like"/>
    <property type="match status" value="1"/>
</dbReference>
<dbReference type="GO" id="GO:0005886">
    <property type="term" value="C:plasma membrane"/>
    <property type="evidence" value="ECO:0007669"/>
    <property type="project" value="TreeGrafter"/>
</dbReference>
<evidence type="ECO:0000256" key="2">
    <source>
        <dbReference type="ARBA" id="ARBA00022553"/>
    </source>
</evidence>
<comment type="caution">
    <text evidence="7">The sequence shown here is derived from an EMBL/GenBank/DDBJ whole genome shotgun (WGS) entry which is preliminary data.</text>
</comment>
<dbReference type="SMART" id="SM00827">
    <property type="entry name" value="PKS_AT"/>
    <property type="match status" value="1"/>
</dbReference>
<dbReference type="InterPro" id="IPR049552">
    <property type="entry name" value="PKS_DH_N"/>
</dbReference>
<evidence type="ECO:0000313" key="7">
    <source>
        <dbReference type="EMBL" id="PRX44683.1"/>
    </source>
</evidence>
<dbReference type="PROSITE" id="PS52019">
    <property type="entry name" value="PKS_MFAS_DH"/>
    <property type="match status" value="1"/>
</dbReference>
<dbReference type="GO" id="GO:0006633">
    <property type="term" value="P:fatty acid biosynthetic process"/>
    <property type="evidence" value="ECO:0007669"/>
    <property type="project" value="TreeGrafter"/>
</dbReference>
<dbReference type="InterPro" id="IPR032821">
    <property type="entry name" value="PKS_assoc"/>
</dbReference>
<dbReference type="Gene3D" id="3.10.129.110">
    <property type="entry name" value="Polyketide synthase dehydratase"/>
    <property type="match status" value="1"/>
</dbReference>
<dbReference type="InterPro" id="IPR050091">
    <property type="entry name" value="PKS_NRPS_Biosynth_Enz"/>
</dbReference>
<protein>
    <submittedName>
        <fullName evidence="7">Enediyne polyketide synthase</fullName>
    </submittedName>
</protein>
<dbReference type="Pfam" id="PF02801">
    <property type="entry name" value="Ketoacyl-synt_C"/>
    <property type="match status" value="1"/>
</dbReference>
<feature type="domain" description="Ketosynthase family 3 (KS3)" evidence="5">
    <location>
        <begin position="4"/>
        <end position="460"/>
    </location>
</feature>
<dbReference type="Gene3D" id="3.40.50.720">
    <property type="entry name" value="NAD(P)-binding Rossmann-like Domain"/>
    <property type="match status" value="1"/>
</dbReference>
<dbReference type="InterPro" id="IPR042104">
    <property type="entry name" value="PKS_dehydratase_sf"/>
</dbReference>
<dbReference type="SMART" id="SM00822">
    <property type="entry name" value="PKS_KR"/>
    <property type="match status" value="1"/>
</dbReference>
<evidence type="ECO:0000256" key="3">
    <source>
        <dbReference type="ARBA" id="ARBA00022679"/>
    </source>
</evidence>
<dbReference type="RefSeq" id="WP_106181337.1">
    <property type="nucleotide sequence ID" value="NZ_PVNH01000011.1"/>
</dbReference>
<dbReference type="InterPro" id="IPR020807">
    <property type="entry name" value="PKS_DH"/>
</dbReference>
<dbReference type="Gene3D" id="3.40.366.10">
    <property type="entry name" value="Malonyl-Coenzyme A Acyl Carrier Protein, domain 2"/>
    <property type="match status" value="1"/>
</dbReference>
<dbReference type="Pfam" id="PF14765">
    <property type="entry name" value="PS-DH"/>
    <property type="match status" value="1"/>
</dbReference>
<dbReference type="SUPFAM" id="SSF55048">
    <property type="entry name" value="Probable ACP-binding domain of malonyl-CoA ACP transacylase"/>
    <property type="match status" value="1"/>
</dbReference>
<dbReference type="InterPro" id="IPR001227">
    <property type="entry name" value="Ac_transferase_dom_sf"/>
</dbReference>
<comment type="caution">
    <text evidence="4">Lacks conserved residue(s) required for the propagation of feature annotation.</text>
</comment>
<dbReference type="InterPro" id="IPR036736">
    <property type="entry name" value="ACP-like_sf"/>
</dbReference>
<dbReference type="Pfam" id="PF00109">
    <property type="entry name" value="ketoacyl-synt"/>
    <property type="match status" value="1"/>
</dbReference>
<dbReference type="EMBL" id="PVNH01000011">
    <property type="protein sequence ID" value="PRX44683.1"/>
    <property type="molecule type" value="Genomic_DNA"/>
</dbReference>
<dbReference type="OrthoDB" id="9778690at2"/>
<dbReference type="InterPro" id="IPR014043">
    <property type="entry name" value="Acyl_transferase_dom"/>
</dbReference>
<dbReference type="Proteomes" id="UP000238362">
    <property type="component" value="Unassembled WGS sequence"/>
</dbReference>
<dbReference type="PANTHER" id="PTHR43775">
    <property type="entry name" value="FATTY ACID SYNTHASE"/>
    <property type="match status" value="1"/>
</dbReference>
<dbReference type="InterPro" id="IPR014030">
    <property type="entry name" value="Ketoacyl_synth_N"/>
</dbReference>
<keyword evidence="8" id="KW-1185">Reference proteome</keyword>
<keyword evidence="1" id="KW-0596">Phosphopantetheine</keyword>
<dbReference type="SUPFAM" id="SSF53901">
    <property type="entry name" value="Thiolase-like"/>
    <property type="match status" value="1"/>
</dbReference>
<dbReference type="SMART" id="SM00826">
    <property type="entry name" value="PKS_DH"/>
    <property type="match status" value="1"/>
</dbReference>
<keyword evidence="3" id="KW-0808">Transferase</keyword>
<feature type="region of interest" description="C-terminal hotdog fold" evidence="4">
    <location>
        <begin position="1548"/>
        <end position="1688"/>
    </location>
</feature>
<dbReference type="InterPro" id="IPR036291">
    <property type="entry name" value="NAD(P)-bd_dom_sf"/>
</dbReference>
<evidence type="ECO:0000256" key="4">
    <source>
        <dbReference type="PROSITE-ProRule" id="PRU01363"/>
    </source>
</evidence>
<dbReference type="SUPFAM" id="SSF47336">
    <property type="entry name" value="ACP-like"/>
    <property type="match status" value="1"/>
</dbReference>
<dbReference type="InterPro" id="IPR016039">
    <property type="entry name" value="Thiolase-like"/>
</dbReference>
<dbReference type="Pfam" id="PF08659">
    <property type="entry name" value="KR"/>
    <property type="match status" value="1"/>
</dbReference>
<dbReference type="Pfam" id="PF21089">
    <property type="entry name" value="PKS_DH_N"/>
    <property type="match status" value="1"/>
</dbReference>
<dbReference type="InterPro" id="IPR016035">
    <property type="entry name" value="Acyl_Trfase/lysoPLipase"/>
</dbReference>
<organism evidence="7 8">
    <name type="scientific">Prauserella shujinwangii</name>
    <dbReference type="NCBI Taxonomy" id="1453103"/>
    <lineage>
        <taxon>Bacteria</taxon>
        <taxon>Bacillati</taxon>
        <taxon>Actinomycetota</taxon>
        <taxon>Actinomycetes</taxon>
        <taxon>Pseudonocardiales</taxon>
        <taxon>Pseudonocardiaceae</taxon>
        <taxon>Prauserella</taxon>
    </lineage>
</organism>
<dbReference type="InterPro" id="IPR020841">
    <property type="entry name" value="PKS_Beta-ketoAc_synthase_dom"/>
</dbReference>
<evidence type="ECO:0000313" key="8">
    <source>
        <dbReference type="Proteomes" id="UP000238362"/>
    </source>
</evidence>
<dbReference type="GO" id="GO:0005737">
    <property type="term" value="C:cytoplasm"/>
    <property type="evidence" value="ECO:0007669"/>
    <property type="project" value="TreeGrafter"/>
</dbReference>
<feature type="domain" description="PKS/mFAS DH" evidence="6">
    <location>
        <begin position="1416"/>
        <end position="1688"/>
    </location>
</feature>
<gene>
    <name evidence="7" type="ORF">B0I33_111197</name>
</gene>
<evidence type="ECO:0000259" key="5">
    <source>
        <dbReference type="PROSITE" id="PS52004"/>
    </source>
</evidence>
<name>A0A2T0LNC8_9PSEU</name>
<dbReference type="Pfam" id="PF00698">
    <property type="entry name" value="Acyl_transf_1"/>
    <property type="match status" value="1"/>
</dbReference>
<dbReference type="PANTHER" id="PTHR43775:SF37">
    <property type="entry name" value="SI:DKEY-61P9.11"/>
    <property type="match status" value="1"/>
</dbReference>
<dbReference type="Pfam" id="PF16197">
    <property type="entry name" value="KAsynt_C_assoc"/>
    <property type="match status" value="1"/>
</dbReference>
<dbReference type="InterPro" id="IPR049900">
    <property type="entry name" value="PKS_mFAS_DH"/>
</dbReference>
<evidence type="ECO:0000256" key="1">
    <source>
        <dbReference type="ARBA" id="ARBA00022450"/>
    </source>
</evidence>
<dbReference type="SUPFAM" id="SSF51735">
    <property type="entry name" value="NAD(P)-binding Rossmann-fold domains"/>
    <property type="match status" value="1"/>
</dbReference>
<dbReference type="SMART" id="SM00825">
    <property type="entry name" value="PKS_KS"/>
    <property type="match status" value="1"/>
</dbReference>
<keyword evidence="2" id="KW-0597">Phosphoprotein</keyword>
<dbReference type="GO" id="GO:0071770">
    <property type="term" value="P:DIM/DIP cell wall layer assembly"/>
    <property type="evidence" value="ECO:0007669"/>
    <property type="project" value="TreeGrafter"/>
</dbReference>
<accession>A0A2T0LNC8</accession>
<proteinExistence type="predicted"/>
<dbReference type="PROSITE" id="PS52004">
    <property type="entry name" value="KS3_2"/>
    <property type="match status" value="1"/>
</dbReference>
<dbReference type="InterPro" id="IPR049551">
    <property type="entry name" value="PKS_DH_C"/>
</dbReference>
<feature type="region of interest" description="N-terminal hotdog fold" evidence="4">
    <location>
        <begin position="1416"/>
        <end position="1537"/>
    </location>
</feature>
<reference evidence="7 8" key="1">
    <citation type="submission" date="2018-03" db="EMBL/GenBank/DDBJ databases">
        <title>Genomic Encyclopedia of Type Strains, Phase III (KMG-III): the genomes of soil and plant-associated and newly described type strains.</title>
        <authorList>
            <person name="Whitman W."/>
        </authorList>
    </citation>
    <scope>NUCLEOTIDE SEQUENCE [LARGE SCALE GENOMIC DNA]</scope>
    <source>
        <strain evidence="7 8">CGMCC 4.7125</strain>
    </source>
</reference>
<sequence length="1816" mass="189600">MTGGEPVAIVGMACRYPDADDPAQLWASVLEQRQSFRRLPGERLNLGDYLDPDPAAPDKTYGSLAAVLEGWEFDRAAFRIPGSAYRAADPAHWLALETASRALTDAGYPEGEGLARDRVAVVVGNSLTGEVTRASTLRLRWPFVRETVAAAAEAAGLAEPDVRRLLAEAESRYLSAFEPVGDETLAGGLANTIAGRICNHFDFHGGGYTVDGACSSSLLAVITACRSLHDGSADVALAGGVDISLDPFELVGFAKAGALAKGPMRVYDERSAGFVPGEGCGMVVLMRAADAHARDLPVYAELRGWGLSSDGRGGLTRPERAGQLLALRRAYELAGVDPGDVRLIEGHGTGTVVGDEVELSALLELRRGAQAAAALGSVKANIGHTKAASGIAGLIKAGMSLATGVLPPITGCGTPHRLLREAGSTLRVAREAEPWPGGPRLAGVSSMGFGGINAHVVLGAPEPARVRAVDPALPPADPGAPRDCAPIVLSGPDRASVRAVLDRLASTAHRFSVAELHDLSCQLGRERAAGSVRVALVADTPAQLAERAALAADRLDRLRPGALDTAAGMFLGDTVAGRVTVLFPGQGAPVPVRLGSLERFLGGAQLPLAASDGVADTAIAQPAIHRASMAAARWLEHLGVAPAALVGHSLGEIAALARAGCLPADSADRLVVARGWVMSRFGQRGTGMASIGADAETVERLCAATGLAVAAYNGPESHVVAGRLEDLRGLVEEARRRGLSAVVLSVSHAFHSPAMGRCVTELKPSLQDVEFAPPAAHVVSTVLGRPVTADDDLTTVLSDQLTAPVRFADAVWHAVPGTDLFCEAGPGTSLAPLVASCCDTPVVSIDAGAPGERGQAATAAALFAAGALDTLRPAFEGRRGRPVDIWRERVFLANPCAGTGAVSGTEPDTVPEREQRAEEERDVGACVLRLLADQTELEPRLIDPDARLLGDLHLSSLGITQLLVAAADAAGRARPNAPLAAGDLSVAELVAAVEGLPAADDAPVAATVDGVAPWVRTLVDDRRRIIDPLPEAGGGWTEVFVAGDITEGGVFTEDATADSGVLVYVPDPADPAAARTLLAAARAAVTRGRLVAVTHGAGLSGFLRSLRQEHSDVGVTLLRVPATAAGLRDAARHAVAEPGQWREYLLDDGLVEVPVTRPRPAARGECRLGATDVLLVSGGGKGIGYACAAALAAEHGVALALLGRALPERDDALRRNLDALREAGVRFAYEAADVTDPAATAAAVARLSGQLGTVTAVLHAAGVNRPVRFADLDEDTMLAHRAPKVDGLRNLVAALDTERLRTLVAFGSVIGRYGLAGECHYALANGALRAEVERLAGELPHCATTTVDWSVWSGTGMGDDLGVLETLRMLDVHPIPVEEGVRAFLDLLSAPEPPPAVTVRGRLGALEGAPDRLPAGRSLDRVLVHSPGIELVAEAGLDLAEHPYLRDHAVDGVVLVPAVLGMELMAEAATAVAGRALRHLADLALDRPIVVPDPGSRTLRVCALLRDDAIDVVLRSDETNFAADHFRARFPLALPAEPGGLPDIPESTVDLDPGELYRQVCFHGPEFRLVREFTALTARHARVSLRERDSDGDYPVIGAALLLGDVTANDATVHALQACVPHRRLLPVGCERFTRVPGTHNAREIYATERSSGGGEYVWDVVVRDQYGKRALNWTGLRLRDVGPIARTEPWPEALLRVYIERIASALRAPGTETRGEPRWCRVPVAGQSEAVAGHDGLLRDLRARLGEPEESVAARVAAVLATAGDQAEGELVLEGVYDEGWAVFACGPLRVASTVVAVAGDDSESAVAVVLDGER</sequence>
<dbReference type="InterPro" id="IPR014031">
    <property type="entry name" value="Ketoacyl_synth_C"/>
</dbReference>
<evidence type="ECO:0000259" key="6">
    <source>
        <dbReference type="PROSITE" id="PS52019"/>
    </source>
</evidence>